<proteinExistence type="predicted"/>
<gene>
    <name evidence="2" type="ORF">ACFQL7_04415</name>
</gene>
<evidence type="ECO:0000313" key="2">
    <source>
        <dbReference type="EMBL" id="MFC7189164.1"/>
    </source>
</evidence>
<feature type="transmembrane region" description="Helical" evidence="1">
    <location>
        <begin position="160"/>
        <end position="183"/>
    </location>
</feature>
<organism evidence="2 3">
    <name type="scientific">Halocatena marina</name>
    <dbReference type="NCBI Taxonomy" id="2934937"/>
    <lineage>
        <taxon>Archaea</taxon>
        <taxon>Methanobacteriati</taxon>
        <taxon>Methanobacteriota</taxon>
        <taxon>Stenosarchaea group</taxon>
        <taxon>Halobacteria</taxon>
        <taxon>Halobacteriales</taxon>
        <taxon>Natronomonadaceae</taxon>
        <taxon>Halocatena</taxon>
    </lineage>
</organism>
<keyword evidence="1" id="KW-0812">Transmembrane</keyword>
<comment type="caution">
    <text evidence="2">The sequence shown here is derived from an EMBL/GenBank/DDBJ whole genome shotgun (WGS) entry which is preliminary data.</text>
</comment>
<dbReference type="EMBL" id="JBHTAX010000001">
    <property type="protein sequence ID" value="MFC7189164.1"/>
    <property type="molecule type" value="Genomic_DNA"/>
</dbReference>
<dbReference type="RefSeq" id="WP_390204706.1">
    <property type="nucleotide sequence ID" value="NZ_JBHSZC010000001.1"/>
</dbReference>
<accession>A0ABD5YII1</accession>
<protein>
    <submittedName>
        <fullName evidence="2">Uncharacterized protein</fullName>
    </submittedName>
</protein>
<dbReference type="AlphaFoldDB" id="A0ABD5YII1"/>
<dbReference type="InterPro" id="IPR016119">
    <property type="entry name" value="Br/Cl_peroxidase_C"/>
</dbReference>
<keyword evidence="1" id="KW-0472">Membrane</keyword>
<dbReference type="Gene3D" id="1.10.606.10">
    <property type="entry name" value="Vanadium-containing Chloroperoxidase, domain 2"/>
    <property type="match status" value="1"/>
</dbReference>
<keyword evidence="3" id="KW-1185">Reference proteome</keyword>
<evidence type="ECO:0000256" key="1">
    <source>
        <dbReference type="SAM" id="Phobius"/>
    </source>
</evidence>
<keyword evidence="1" id="KW-1133">Transmembrane helix</keyword>
<dbReference type="Proteomes" id="UP001596417">
    <property type="component" value="Unassembled WGS sequence"/>
</dbReference>
<evidence type="ECO:0000313" key="3">
    <source>
        <dbReference type="Proteomes" id="UP001596417"/>
    </source>
</evidence>
<name>A0ABD5YII1_9EURY</name>
<reference evidence="2 3" key="1">
    <citation type="journal article" date="2019" name="Int. J. Syst. Evol. Microbiol.">
        <title>The Global Catalogue of Microorganisms (GCM) 10K type strain sequencing project: providing services to taxonomists for standard genome sequencing and annotation.</title>
        <authorList>
            <consortium name="The Broad Institute Genomics Platform"/>
            <consortium name="The Broad Institute Genome Sequencing Center for Infectious Disease"/>
            <person name="Wu L."/>
            <person name="Ma J."/>
        </authorList>
    </citation>
    <scope>NUCLEOTIDE SEQUENCE [LARGE SCALE GENOMIC DNA]</scope>
    <source>
        <strain evidence="2 3">RDMS1</strain>
    </source>
</reference>
<sequence length="191" mass="21772">MEYIKQVLDKDITRRTVLAGLGTTAIGSQTASAVPTFSTERRSSTQDRLEKAYELRKEIAHEVLAPSKGLPEQTPNGDHKRYDKKIADFTKGLPHNRLGRSISTRMPLSSTHLRRGDHRISNKFLSAKESKNSSNHKRHTLTNWLGLTLIREQRHQRPRLRALGVQLKLLSCIGWLFVVTFRFTNTKKTSS</sequence>